<evidence type="ECO:0000313" key="5">
    <source>
        <dbReference type="Proteomes" id="UP001524435"/>
    </source>
</evidence>
<reference evidence="4 5" key="1">
    <citation type="submission" date="2022-06" db="EMBL/GenBank/DDBJ databases">
        <title>Isolation of gut microbiota from human fecal samples.</title>
        <authorList>
            <person name="Pamer E.G."/>
            <person name="Barat B."/>
            <person name="Waligurski E."/>
            <person name="Medina S."/>
            <person name="Paddock L."/>
            <person name="Mostad J."/>
        </authorList>
    </citation>
    <scope>NUCLEOTIDE SEQUENCE [LARGE SCALE GENOMIC DNA]</scope>
    <source>
        <strain evidence="4 5">DFI.6.1</strain>
    </source>
</reference>
<accession>A0ABT1SL31</accession>
<keyword evidence="2" id="KW-1133">Transmembrane helix</keyword>
<gene>
    <name evidence="4" type="ORF">NE663_06125</name>
</gene>
<feature type="coiled-coil region" evidence="1">
    <location>
        <begin position="172"/>
        <end position="206"/>
    </location>
</feature>
<dbReference type="InterPro" id="IPR007044">
    <property type="entry name" value="Cyclodeamin/CycHdrlase"/>
</dbReference>
<dbReference type="InterPro" id="IPR036178">
    <property type="entry name" value="Formintransfe-cycloase-like_sf"/>
</dbReference>
<sequence length="209" mass="23876">MLIEKSLQSYLDEVDSSLAAPGGGSVCGFCGALAVALIRMYAHLSIQKKGFLALDEDKQYLFLKRFSSLEVKKRELLKIVDTDKEAYEGWLHAYREVKKADTEENRRLLKEAGDQAIRVPYQCMEFSLDAMKLAYDMVAYGNRMAISDLMIGVIYLEATLRASIYNVRANLLQEEEQMVMHWNALIEQLEQESARVFAQIETAVERRFA</sequence>
<dbReference type="SUPFAM" id="SSF101262">
    <property type="entry name" value="Methenyltetrahydrofolate cyclohydrolase-like"/>
    <property type="match status" value="1"/>
</dbReference>
<dbReference type="Pfam" id="PF04961">
    <property type="entry name" value="FTCD_C"/>
    <property type="match status" value="1"/>
</dbReference>
<keyword evidence="2" id="KW-0812">Transmembrane</keyword>
<evidence type="ECO:0000259" key="3">
    <source>
        <dbReference type="Pfam" id="PF04961"/>
    </source>
</evidence>
<dbReference type="Gene3D" id="1.20.120.680">
    <property type="entry name" value="Formiminotetrahydrofolate cyclodeaminase monomer, up-and-down helical bundle"/>
    <property type="match status" value="1"/>
</dbReference>
<comment type="caution">
    <text evidence="4">The sequence shown here is derived from an EMBL/GenBank/DDBJ whole genome shotgun (WGS) entry which is preliminary data.</text>
</comment>
<dbReference type="EMBL" id="JANGCH010000007">
    <property type="protein sequence ID" value="MCQ5121837.1"/>
    <property type="molecule type" value="Genomic_DNA"/>
</dbReference>
<keyword evidence="5" id="KW-1185">Reference proteome</keyword>
<name>A0ABT1SL31_9FIRM</name>
<protein>
    <submittedName>
        <fullName evidence="4">Cyclodeaminase/cyclohydrolase family protein</fullName>
    </submittedName>
</protein>
<evidence type="ECO:0000313" key="4">
    <source>
        <dbReference type="EMBL" id="MCQ5121837.1"/>
    </source>
</evidence>
<feature type="transmembrane region" description="Helical" evidence="2">
    <location>
        <begin position="20"/>
        <end position="42"/>
    </location>
</feature>
<evidence type="ECO:0000256" key="1">
    <source>
        <dbReference type="SAM" id="Coils"/>
    </source>
</evidence>
<keyword evidence="1" id="KW-0175">Coiled coil</keyword>
<proteinExistence type="predicted"/>
<feature type="domain" description="Cyclodeaminase/cyclohydrolase" evidence="3">
    <location>
        <begin position="6"/>
        <end position="177"/>
    </location>
</feature>
<evidence type="ECO:0000256" key="2">
    <source>
        <dbReference type="SAM" id="Phobius"/>
    </source>
</evidence>
<dbReference type="RefSeq" id="WP_178200276.1">
    <property type="nucleotide sequence ID" value="NZ_CALVCM010000013.1"/>
</dbReference>
<dbReference type="Proteomes" id="UP001524435">
    <property type="component" value="Unassembled WGS sequence"/>
</dbReference>
<organism evidence="4 5">
    <name type="scientific">Massilicoli timonensis</name>
    <dbReference type="NCBI Taxonomy" id="2015901"/>
    <lineage>
        <taxon>Bacteria</taxon>
        <taxon>Bacillati</taxon>
        <taxon>Bacillota</taxon>
        <taxon>Erysipelotrichia</taxon>
        <taxon>Erysipelotrichales</taxon>
        <taxon>Erysipelotrichaceae</taxon>
        <taxon>Massilicoli</taxon>
    </lineage>
</organism>
<keyword evidence="2" id="KW-0472">Membrane</keyword>